<dbReference type="VEuPathDB" id="FungiDB:ASPGLDRAFT_1343290"/>
<evidence type="ECO:0000256" key="1">
    <source>
        <dbReference type="SAM" id="MobiDB-lite"/>
    </source>
</evidence>
<protein>
    <submittedName>
        <fullName evidence="3">Uncharacterized protein</fullName>
    </submittedName>
</protein>
<keyword evidence="4" id="KW-1185">Reference proteome</keyword>
<accession>A0A1L9VQW8</accession>
<keyword evidence="2" id="KW-0812">Transmembrane</keyword>
<feature type="compositionally biased region" description="Basic and acidic residues" evidence="1">
    <location>
        <begin position="28"/>
        <end position="37"/>
    </location>
</feature>
<feature type="transmembrane region" description="Helical" evidence="2">
    <location>
        <begin position="45"/>
        <end position="69"/>
    </location>
</feature>
<keyword evidence="2" id="KW-0472">Membrane</keyword>
<feature type="transmembrane region" description="Helical" evidence="2">
    <location>
        <begin position="524"/>
        <end position="543"/>
    </location>
</feature>
<sequence length="610" mass="68060">MAKQAIHKIFALDKSSKPSKSESQLEEPESRDAPKERRPLLTDSWLPEILAAVFSIVCIALLIGFLVYIHGRPYATWRYSVSPNAIISIIVTAAKATMLVLVPSCLSQLKWNRYQSPTLLYHMQLYDQASRGPWGSFQILWRITPGLATIGALLMILSLAIDPFAQQILAFPSRSVLAHNETAFVQSAHAYGNTGNGSTMNAVWDINSDSDLTPSMNAAILNGLAETHTPLEPQCTSGNCQYPDFVTLGFCSQCQDITSQTNQSCKPDPQLMQVYGKKLGWSDVILKAPDNCTYTLPDGYEFLARTQDVIYNHSVWEQGLHNTPILSTKRVKWFAISRGDSPAVGIQQPLVSFISSRYADEVNIYTRDNYTVPEKMPSISMCAVYPCERQYKDNVYLGSDNRLRLYKDQQLKPNVNTSDPNLSQVTLVPPNQTEQLSPNSSYSIEAYTWGKLDTTLNDLLNYYRSLGSPGLNRMTASIIGGVDDVNKAMDSMTTSMTDIIRSDTTAFTIPGEAFRDETYIHVRWPWIILPTLSVLFSIFLLIATSITSRKLNMVLWKDSVLPLLMFRLQTDSADDIVCLSKVEEAERISKKIKVVGAKKGSPLVLSEVND</sequence>
<dbReference type="Pfam" id="PF11374">
    <property type="entry name" value="DUF3176"/>
    <property type="match status" value="1"/>
</dbReference>
<dbReference type="EMBL" id="KV878893">
    <property type="protein sequence ID" value="OJJ86280.1"/>
    <property type="molecule type" value="Genomic_DNA"/>
</dbReference>
<evidence type="ECO:0000313" key="3">
    <source>
        <dbReference type="EMBL" id="OJJ86280.1"/>
    </source>
</evidence>
<dbReference type="AlphaFoldDB" id="A0A1L9VQW8"/>
<evidence type="ECO:0000313" key="4">
    <source>
        <dbReference type="Proteomes" id="UP000184300"/>
    </source>
</evidence>
<dbReference type="InterPro" id="IPR021514">
    <property type="entry name" value="DUF3176"/>
</dbReference>
<feature type="compositionally biased region" description="Basic and acidic residues" evidence="1">
    <location>
        <begin position="10"/>
        <end position="20"/>
    </location>
</feature>
<dbReference type="PANTHER" id="PTHR35394">
    <property type="entry name" value="DUF3176 DOMAIN-CONTAINING PROTEIN"/>
    <property type="match status" value="1"/>
</dbReference>
<organism evidence="3 4">
    <name type="scientific">Aspergillus glaucus CBS 516.65</name>
    <dbReference type="NCBI Taxonomy" id="1160497"/>
    <lineage>
        <taxon>Eukaryota</taxon>
        <taxon>Fungi</taxon>
        <taxon>Dikarya</taxon>
        <taxon>Ascomycota</taxon>
        <taxon>Pezizomycotina</taxon>
        <taxon>Eurotiomycetes</taxon>
        <taxon>Eurotiomycetidae</taxon>
        <taxon>Eurotiales</taxon>
        <taxon>Aspergillaceae</taxon>
        <taxon>Aspergillus</taxon>
        <taxon>Aspergillus subgen. Aspergillus</taxon>
    </lineage>
</organism>
<dbReference type="RefSeq" id="XP_022402974.1">
    <property type="nucleotide sequence ID" value="XM_022541283.1"/>
</dbReference>
<dbReference type="PANTHER" id="PTHR35394:SF5">
    <property type="entry name" value="DUF3176 DOMAIN-CONTAINING PROTEIN"/>
    <property type="match status" value="1"/>
</dbReference>
<dbReference type="OrthoDB" id="5376804at2759"/>
<proteinExistence type="predicted"/>
<name>A0A1L9VQW8_ASPGL</name>
<dbReference type="GeneID" id="34457544"/>
<keyword evidence="2" id="KW-1133">Transmembrane helix</keyword>
<dbReference type="STRING" id="1160497.A0A1L9VQW8"/>
<gene>
    <name evidence="3" type="ORF">ASPGLDRAFT_1343290</name>
</gene>
<feature type="region of interest" description="Disordered" evidence="1">
    <location>
        <begin position="1"/>
        <end position="37"/>
    </location>
</feature>
<reference evidence="4" key="1">
    <citation type="journal article" date="2017" name="Genome Biol.">
        <title>Comparative genomics reveals high biological diversity and specific adaptations in the industrially and medically important fungal genus Aspergillus.</title>
        <authorList>
            <person name="de Vries R.P."/>
            <person name="Riley R."/>
            <person name="Wiebenga A."/>
            <person name="Aguilar-Osorio G."/>
            <person name="Amillis S."/>
            <person name="Uchima C.A."/>
            <person name="Anderluh G."/>
            <person name="Asadollahi M."/>
            <person name="Askin M."/>
            <person name="Barry K."/>
            <person name="Battaglia E."/>
            <person name="Bayram O."/>
            <person name="Benocci T."/>
            <person name="Braus-Stromeyer S.A."/>
            <person name="Caldana C."/>
            <person name="Canovas D."/>
            <person name="Cerqueira G.C."/>
            <person name="Chen F."/>
            <person name="Chen W."/>
            <person name="Choi C."/>
            <person name="Clum A."/>
            <person name="Dos Santos R.A."/>
            <person name="Damasio A.R."/>
            <person name="Diallinas G."/>
            <person name="Emri T."/>
            <person name="Fekete E."/>
            <person name="Flipphi M."/>
            <person name="Freyberg S."/>
            <person name="Gallo A."/>
            <person name="Gournas C."/>
            <person name="Habgood R."/>
            <person name="Hainaut M."/>
            <person name="Harispe M.L."/>
            <person name="Henrissat B."/>
            <person name="Hilden K.S."/>
            <person name="Hope R."/>
            <person name="Hossain A."/>
            <person name="Karabika E."/>
            <person name="Karaffa L."/>
            <person name="Karanyi Z."/>
            <person name="Krasevec N."/>
            <person name="Kuo A."/>
            <person name="Kusch H."/>
            <person name="LaButti K."/>
            <person name="Lagendijk E.L."/>
            <person name="Lapidus A."/>
            <person name="Levasseur A."/>
            <person name="Lindquist E."/>
            <person name="Lipzen A."/>
            <person name="Logrieco A.F."/>
            <person name="MacCabe A."/>
            <person name="Maekelae M.R."/>
            <person name="Malavazi I."/>
            <person name="Melin P."/>
            <person name="Meyer V."/>
            <person name="Mielnichuk N."/>
            <person name="Miskei M."/>
            <person name="Molnar A.P."/>
            <person name="Mule G."/>
            <person name="Ngan C.Y."/>
            <person name="Orejas M."/>
            <person name="Orosz E."/>
            <person name="Ouedraogo J.P."/>
            <person name="Overkamp K.M."/>
            <person name="Park H.-S."/>
            <person name="Perrone G."/>
            <person name="Piumi F."/>
            <person name="Punt P.J."/>
            <person name="Ram A.F."/>
            <person name="Ramon A."/>
            <person name="Rauscher S."/>
            <person name="Record E."/>
            <person name="Riano-Pachon D.M."/>
            <person name="Robert V."/>
            <person name="Roehrig J."/>
            <person name="Ruller R."/>
            <person name="Salamov A."/>
            <person name="Salih N.S."/>
            <person name="Samson R.A."/>
            <person name="Sandor E."/>
            <person name="Sanguinetti M."/>
            <person name="Schuetze T."/>
            <person name="Sepcic K."/>
            <person name="Shelest E."/>
            <person name="Sherlock G."/>
            <person name="Sophianopoulou V."/>
            <person name="Squina F.M."/>
            <person name="Sun H."/>
            <person name="Susca A."/>
            <person name="Todd R.B."/>
            <person name="Tsang A."/>
            <person name="Unkles S.E."/>
            <person name="van de Wiele N."/>
            <person name="van Rossen-Uffink D."/>
            <person name="Oliveira J.V."/>
            <person name="Vesth T.C."/>
            <person name="Visser J."/>
            <person name="Yu J.-H."/>
            <person name="Zhou M."/>
            <person name="Andersen M.R."/>
            <person name="Archer D.B."/>
            <person name="Baker S.E."/>
            <person name="Benoit I."/>
            <person name="Brakhage A.A."/>
            <person name="Braus G.H."/>
            <person name="Fischer R."/>
            <person name="Frisvad J.C."/>
            <person name="Goldman G.H."/>
            <person name="Houbraken J."/>
            <person name="Oakley B."/>
            <person name="Pocsi I."/>
            <person name="Scazzocchio C."/>
            <person name="Seiboth B."/>
            <person name="vanKuyk P.A."/>
            <person name="Wortman J."/>
            <person name="Dyer P.S."/>
            <person name="Grigoriev I.V."/>
        </authorList>
    </citation>
    <scope>NUCLEOTIDE SEQUENCE [LARGE SCALE GENOMIC DNA]</scope>
    <source>
        <strain evidence="4">CBS 516.65</strain>
    </source>
</reference>
<feature type="transmembrane region" description="Helical" evidence="2">
    <location>
        <begin position="81"/>
        <end position="106"/>
    </location>
</feature>
<feature type="transmembrane region" description="Helical" evidence="2">
    <location>
        <begin position="139"/>
        <end position="161"/>
    </location>
</feature>
<evidence type="ECO:0000256" key="2">
    <source>
        <dbReference type="SAM" id="Phobius"/>
    </source>
</evidence>
<dbReference type="Proteomes" id="UP000184300">
    <property type="component" value="Unassembled WGS sequence"/>
</dbReference>